<keyword evidence="7" id="KW-0472">Membrane</keyword>
<dbReference type="GO" id="GO:0015031">
    <property type="term" value="P:protein transport"/>
    <property type="evidence" value="ECO:0007669"/>
    <property type="project" value="UniProtKB-KW"/>
</dbReference>
<feature type="domain" description="Mitochondrial outer membrane transport complex Sam37/metaxin N-terminal" evidence="8">
    <location>
        <begin position="44"/>
        <end position="164"/>
    </location>
</feature>
<organism evidence="10 11">
    <name type="scientific">Actinia tenebrosa</name>
    <name type="common">Australian red waratah sea anemone</name>
    <dbReference type="NCBI Taxonomy" id="6105"/>
    <lineage>
        <taxon>Eukaryota</taxon>
        <taxon>Metazoa</taxon>
        <taxon>Cnidaria</taxon>
        <taxon>Anthozoa</taxon>
        <taxon>Hexacorallia</taxon>
        <taxon>Actiniaria</taxon>
        <taxon>Actiniidae</taxon>
        <taxon>Actinia</taxon>
    </lineage>
</organism>
<reference evidence="11" key="1">
    <citation type="submission" date="2025-08" db="UniProtKB">
        <authorList>
            <consortium name="RefSeq"/>
        </authorList>
    </citation>
    <scope>IDENTIFICATION</scope>
    <source>
        <tissue evidence="11">Tentacle</tissue>
    </source>
</reference>
<evidence type="ECO:0000256" key="5">
    <source>
        <dbReference type="ARBA" id="ARBA00022927"/>
    </source>
</evidence>
<evidence type="ECO:0000259" key="8">
    <source>
        <dbReference type="Pfam" id="PF10568"/>
    </source>
</evidence>
<protein>
    <submittedName>
        <fullName evidence="11">Metaxin-2-like isoform X1</fullName>
    </submittedName>
</protein>
<dbReference type="GO" id="GO:0007005">
    <property type="term" value="P:mitochondrion organization"/>
    <property type="evidence" value="ECO:0007669"/>
    <property type="project" value="TreeGrafter"/>
</dbReference>
<dbReference type="GO" id="GO:0001401">
    <property type="term" value="C:SAM complex"/>
    <property type="evidence" value="ECO:0007669"/>
    <property type="project" value="InterPro"/>
</dbReference>
<feature type="domain" description="Metaxin glutathione S-transferase" evidence="9">
    <location>
        <begin position="190"/>
        <end position="252"/>
    </location>
</feature>
<dbReference type="InParanoid" id="A0A6P8HFB3"/>
<proteinExistence type="inferred from homology"/>
<dbReference type="RefSeq" id="XP_031551270.1">
    <property type="nucleotide sequence ID" value="XM_031695410.1"/>
</dbReference>
<dbReference type="Pfam" id="PF10568">
    <property type="entry name" value="Tom37"/>
    <property type="match status" value="1"/>
</dbReference>
<keyword evidence="5" id="KW-0653">Protein transport</keyword>
<dbReference type="InterPro" id="IPR033468">
    <property type="entry name" value="Metaxin_GST"/>
</dbReference>
<dbReference type="SUPFAM" id="SSF47616">
    <property type="entry name" value="GST C-terminal domain-like"/>
    <property type="match status" value="1"/>
</dbReference>
<evidence type="ECO:0000256" key="3">
    <source>
        <dbReference type="ARBA" id="ARBA00022448"/>
    </source>
</evidence>
<dbReference type="GeneID" id="116288601"/>
<accession>A0A6P8HFB3</accession>
<evidence type="ECO:0000256" key="6">
    <source>
        <dbReference type="ARBA" id="ARBA00023128"/>
    </source>
</evidence>
<dbReference type="InterPro" id="IPR050931">
    <property type="entry name" value="Mito_Protein_Transport_Metaxin"/>
</dbReference>
<evidence type="ECO:0000313" key="10">
    <source>
        <dbReference type="Proteomes" id="UP000515163"/>
    </source>
</evidence>
<evidence type="ECO:0000256" key="2">
    <source>
        <dbReference type="ARBA" id="ARBA00009170"/>
    </source>
</evidence>
<evidence type="ECO:0000256" key="1">
    <source>
        <dbReference type="ARBA" id="ARBA00004294"/>
    </source>
</evidence>
<dbReference type="InterPro" id="IPR019564">
    <property type="entry name" value="Sam37/metaxin_N"/>
</dbReference>
<keyword evidence="4" id="KW-1000">Mitochondrion outer membrane</keyword>
<sequence>MATVRGPMMEAVISALEDEGGWPEFVELYQPDKSIVLLSDAAKCQSVEAFLRFCNLPVTRKYSKNAEFMSPNGEVPLLRAGNALPAGIQEILSYIQKKGMSSSELHLKSQEKAEMMAYISLVEKCFLPAELYMSWCNKEWAIRSRHKYGSPYPTPLNIILGYKKQMSVRNQLRAMNWHLKKEEEVIEEFKKGCQALAEKLGGRKYFIHDLPTELDAVVFGHLHTILMRYQPDDSLESVVKMHKNLVNFVARILKEYFR</sequence>
<dbReference type="KEGG" id="aten:116288601"/>
<dbReference type="Pfam" id="PF17171">
    <property type="entry name" value="GST_C_6"/>
    <property type="match status" value="1"/>
</dbReference>
<gene>
    <name evidence="11" type="primary">LOC116288601</name>
</gene>
<evidence type="ECO:0000256" key="7">
    <source>
        <dbReference type="ARBA" id="ARBA00023136"/>
    </source>
</evidence>
<dbReference type="OrthoDB" id="198787at2759"/>
<evidence type="ECO:0000313" key="11">
    <source>
        <dbReference type="RefSeq" id="XP_031551270.1"/>
    </source>
</evidence>
<dbReference type="AlphaFoldDB" id="A0A6P8HFB3"/>
<dbReference type="FunCoup" id="A0A6P8HFB3">
    <property type="interactions" value="2132"/>
</dbReference>
<keyword evidence="6" id="KW-0496">Mitochondrion</keyword>
<keyword evidence="10" id="KW-1185">Reference proteome</keyword>
<comment type="subcellular location">
    <subcellularLocation>
        <location evidence="1">Mitochondrion outer membrane</location>
    </subcellularLocation>
</comment>
<comment type="similarity">
    <text evidence="2">Belongs to the metaxin family.</text>
</comment>
<evidence type="ECO:0000256" key="4">
    <source>
        <dbReference type="ARBA" id="ARBA00022787"/>
    </source>
</evidence>
<keyword evidence="3" id="KW-0813">Transport</keyword>
<dbReference type="PANTHER" id="PTHR12289">
    <property type="entry name" value="METAXIN RELATED"/>
    <property type="match status" value="1"/>
</dbReference>
<evidence type="ECO:0000259" key="9">
    <source>
        <dbReference type="Pfam" id="PF17171"/>
    </source>
</evidence>
<dbReference type="PANTHER" id="PTHR12289:SF38">
    <property type="entry name" value="METAXIN-2"/>
    <property type="match status" value="1"/>
</dbReference>
<dbReference type="Proteomes" id="UP000515163">
    <property type="component" value="Unplaced"/>
</dbReference>
<dbReference type="Gene3D" id="1.20.1050.10">
    <property type="match status" value="1"/>
</dbReference>
<dbReference type="InterPro" id="IPR036282">
    <property type="entry name" value="Glutathione-S-Trfase_C_sf"/>
</dbReference>
<name>A0A6P8HFB3_ACTTE</name>